<dbReference type="KEGG" id="oxy:HCG48_21750"/>
<evidence type="ECO:0000313" key="2">
    <source>
        <dbReference type="Proteomes" id="UP000500857"/>
    </source>
</evidence>
<protein>
    <submittedName>
        <fullName evidence="1">Uncharacterized protein</fullName>
    </submittedName>
</protein>
<evidence type="ECO:0000313" key="1">
    <source>
        <dbReference type="EMBL" id="QIZ72896.1"/>
    </source>
</evidence>
<name>A0A6H1U379_9CYAN</name>
<proteinExistence type="predicted"/>
<organism evidence="1 2">
    <name type="scientific">Oxynema aestuarii AP17</name>
    <dbReference type="NCBI Taxonomy" id="2064643"/>
    <lineage>
        <taxon>Bacteria</taxon>
        <taxon>Bacillati</taxon>
        <taxon>Cyanobacteriota</taxon>
        <taxon>Cyanophyceae</taxon>
        <taxon>Oscillatoriophycideae</taxon>
        <taxon>Oscillatoriales</taxon>
        <taxon>Oscillatoriaceae</taxon>
        <taxon>Oxynema</taxon>
        <taxon>Oxynema aestuarii</taxon>
    </lineage>
</organism>
<dbReference type="RefSeq" id="WP_168571043.1">
    <property type="nucleotide sequence ID" value="NZ_CP051167.1"/>
</dbReference>
<reference evidence="1 2" key="1">
    <citation type="submission" date="2020-04" db="EMBL/GenBank/DDBJ databases">
        <authorList>
            <person name="Basu S."/>
            <person name="Maruthanayagam V."/>
            <person name="Chakraborty S."/>
            <person name="Pramanik A."/>
            <person name="Mukherjee J."/>
            <person name="Brink B."/>
        </authorList>
    </citation>
    <scope>NUCLEOTIDE SEQUENCE [LARGE SCALE GENOMIC DNA]</scope>
    <source>
        <strain evidence="1 2">AP17</strain>
    </source>
</reference>
<sequence>MGSKRACLALDGMKVIVLHPKTEPEKCDRDRFICPIAAERWSDSACARSATKLSDCCAWCPGAQFD</sequence>
<dbReference type="Proteomes" id="UP000500857">
    <property type="component" value="Chromosome"/>
</dbReference>
<accession>A0A6H1U379</accession>
<dbReference type="AlphaFoldDB" id="A0A6H1U379"/>
<dbReference type="EMBL" id="CP051167">
    <property type="protein sequence ID" value="QIZ72896.1"/>
    <property type="molecule type" value="Genomic_DNA"/>
</dbReference>
<keyword evidence="2" id="KW-1185">Reference proteome</keyword>
<gene>
    <name evidence="1" type="ORF">HCG48_21750</name>
</gene>